<reference evidence="1" key="1">
    <citation type="submission" date="2020-01" db="EMBL/GenBank/DDBJ databases">
        <authorList>
            <person name="Mishra B."/>
        </authorList>
    </citation>
    <scope>NUCLEOTIDE SEQUENCE [LARGE SCALE GENOMIC DNA]</scope>
</reference>
<proteinExistence type="predicted"/>
<name>A0A6D2HHB7_9BRAS</name>
<organism evidence="1 2">
    <name type="scientific">Microthlaspi erraticum</name>
    <dbReference type="NCBI Taxonomy" id="1685480"/>
    <lineage>
        <taxon>Eukaryota</taxon>
        <taxon>Viridiplantae</taxon>
        <taxon>Streptophyta</taxon>
        <taxon>Embryophyta</taxon>
        <taxon>Tracheophyta</taxon>
        <taxon>Spermatophyta</taxon>
        <taxon>Magnoliopsida</taxon>
        <taxon>eudicotyledons</taxon>
        <taxon>Gunneridae</taxon>
        <taxon>Pentapetalae</taxon>
        <taxon>rosids</taxon>
        <taxon>malvids</taxon>
        <taxon>Brassicales</taxon>
        <taxon>Brassicaceae</taxon>
        <taxon>Coluteocarpeae</taxon>
        <taxon>Microthlaspi</taxon>
    </lineage>
</organism>
<dbReference type="EMBL" id="CACVBM020000111">
    <property type="protein sequence ID" value="CAA7014645.1"/>
    <property type="molecule type" value="Genomic_DNA"/>
</dbReference>
<dbReference type="AlphaFoldDB" id="A0A6D2HHB7"/>
<evidence type="ECO:0000313" key="1">
    <source>
        <dbReference type="EMBL" id="CAA7014645.1"/>
    </source>
</evidence>
<dbReference type="OrthoDB" id="10579677at2759"/>
<dbReference type="Proteomes" id="UP000467841">
    <property type="component" value="Unassembled WGS sequence"/>
</dbReference>
<accession>A0A6D2HHB7</accession>
<protein>
    <submittedName>
        <fullName evidence="1">Uncharacterized protein</fullName>
    </submittedName>
</protein>
<evidence type="ECO:0000313" key="2">
    <source>
        <dbReference type="Proteomes" id="UP000467841"/>
    </source>
</evidence>
<sequence length="107" mass="11364">MSLTCVALMFLGRMPVEMKAISDMILGLTVSRFSWKKPAEKPSGHGALSGFIAKHVCLISSGVGIEISLSLTSKASSSLYAALRFLFISSMKPGLLWSLVIASSNLA</sequence>
<keyword evidence="2" id="KW-1185">Reference proteome</keyword>
<gene>
    <name evidence="1" type="ORF">MERR_LOCUS1880</name>
</gene>
<comment type="caution">
    <text evidence="1">The sequence shown here is derived from an EMBL/GenBank/DDBJ whole genome shotgun (WGS) entry which is preliminary data.</text>
</comment>